<dbReference type="Pfam" id="PF11645">
    <property type="entry name" value="PDDEXK_5"/>
    <property type="match status" value="1"/>
</dbReference>
<dbReference type="Gene3D" id="3.40.1350.10">
    <property type="match status" value="1"/>
</dbReference>
<reference evidence="2" key="1">
    <citation type="submission" date="2018-05" db="EMBL/GenBank/DDBJ databases">
        <authorList>
            <consortium name="PulseNet: The National Subtyping Network for Foodborne Disease Surveillance"/>
            <person name="Tarr C.L."/>
            <person name="Trees E."/>
            <person name="Katz L.S."/>
            <person name="Carleton-Romer H.A."/>
            <person name="Stroika S."/>
            <person name="Kucerova Z."/>
            <person name="Roache K.F."/>
            <person name="Sabol A.L."/>
            <person name="Besser J."/>
            <person name="Gerner-Smidt P."/>
        </authorList>
    </citation>
    <scope>NUCLEOTIDE SEQUENCE</scope>
    <source>
        <strain evidence="2">D2813</strain>
    </source>
</reference>
<comment type="caution">
    <text evidence="2">The sequence shown here is derived from an EMBL/GenBank/DDBJ whole genome shotgun (WGS) entry which is preliminary data.</text>
</comment>
<dbReference type="InterPro" id="IPR021671">
    <property type="entry name" value="PD(D/E)XK_Endonuc"/>
</dbReference>
<proteinExistence type="predicted"/>
<dbReference type="EMBL" id="AACABH010000030">
    <property type="protein sequence ID" value="EAJ7105142.1"/>
    <property type="molecule type" value="Genomic_DNA"/>
</dbReference>
<feature type="domain" description="PD(D/E)XK endonuclease" evidence="1">
    <location>
        <begin position="157"/>
        <end position="260"/>
    </location>
</feature>
<dbReference type="InterPro" id="IPR011856">
    <property type="entry name" value="tRNA_endonuc-like_dom_sf"/>
</dbReference>
<gene>
    <name evidence="2" type="ORF">YZ54_06555</name>
</gene>
<dbReference type="GO" id="GO:0003676">
    <property type="term" value="F:nucleic acid binding"/>
    <property type="evidence" value="ECO:0007669"/>
    <property type="project" value="InterPro"/>
</dbReference>
<name>A0A5L4DFZ9_CAMUP</name>
<sequence length="294" mass="33688">MTLEQFVKENITAFNAKPRGFKNSLFNEMQIKDYLKKRFREKCENEAFKEKILKDFANLSYQKSKIIDLANQETLYKNDLLHFLERQIFLDIFKGLDLEQLKDKSLAYIKQNTDELQFKFIQSKLSKILEKALFLASMDGFSANLLQINSGVMISNAGDSAEFLFVARAILAGFNASSVDVRSSRYDAIVDYNGTLLRIQIKGITGGLISFKDRDRGGQGIDYKHQSNQGKRITSKDCDIYAAVDKQVGICYLIPMSFADSLNDKECEKVRLEQISLYKENWDIIKLFAAKKLP</sequence>
<organism evidence="2">
    <name type="scientific">Campylobacter upsaliensis</name>
    <dbReference type="NCBI Taxonomy" id="28080"/>
    <lineage>
        <taxon>Bacteria</taxon>
        <taxon>Pseudomonadati</taxon>
        <taxon>Campylobacterota</taxon>
        <taxon>Epsilonproteobacteria</taxon>
        <taxon>Campylobacterales</taxon>
        <taxon>Campylobacteraceae</taxon>
        <taxon>Campylobacter</taxon>
    </lineage>
</organism>
<protein>
    <recommendedName>
        <fullName evidence="1">PD(D/E)XK endonuclease domain-containing protein</fullName>
    </recommendedName>
</protein>
<evidence type="ECO:0000313" key="2">
    <source>
        <dbReference type="EMBL" id="EAJ7105142.1"/>
    </source>
</evidence>
<dbReference type="AlphaFoldDB" id="A0A5L4DFZ9"/>
<accession>A0A5L4DFZ9</accession>
<evidence type="ECO:0000259" key="1">
    <source>
        <dbReference type="Pfam" id="PF11645"/>
    </source>
</evidence>